<gene>
    <name evidence="1" type="ORF">BJ989_003061</name>
</gene>
<proteinExistence type="predicted"/>
<evidence type="ECO:0000313" key="1">
    <source>
        <dbReference type="EMBL" id="NYG56757.1"/>
    </source>
</evidence>
<reference evidence="1 2" key="1">
    <citation type="submission" date="2020-07" db="EMBL/GenBank/DDBJ databases">
        <title>Sequencing the genomes of 1000 actinobacteria strains.</title>
        <authorList>
            <person name="Klenk H.-P."/>
        </authorList>
    </citation>
    <scope>NUCLEOTIDE SEQUENCE [LARGE SCALE GENOMIC DNA]</scope>
    <source>
        <strain evidence="1 2">DSM 24552</strain>
    </source>
</reference>
<dbReference type="AlphaFoldDB" id="A0A7Y9UN27"/>
<keyword evidence="2" id="KW-1185">Reference proteome</keyword>
<evidence type="ECO:0008006" key="3">
    <source>
        <dbReference type="Google" id="ProtNLM"/>
    </source>
</evidence>
<comment type="caution">
    <text evidence="1">The sequence shown here is derived from an EMBL/GenBank/DDBJ whole genome shotgun (WGS) entry which is preliminary data.</text>
</comment>
<sequence length="97" mass="9832">MAGDELFVDPAVVDGVRDELSRRGADLDALPAALARTVERALEGAGEFADSLAVGATTLELSWGASFEATARSLGNVAANVGGSTVDLRAVDLDLSG</sequence>
<dbReference type="RefSeq" id="WP_179518960.1">
    <property type="nucleotide sequence ID" value="NZ_JACCAC010000001.1"/>
</dbReference>
<dbReference type="EMBL" id="JACCAC010000001">
    <property type="protein sequence ID" value="NYG56757.1"/>
    <property type="molecule type" value="Genomic_DNA"/>
</dbReference>
<evidence type="ECO:0000313" key="2">
    <source>
        <dbReference type="Proteomes" id="UP000544110"/>
    </source>
</evidence>
<protein>
    <recommendedName>
        <fullName evidence="3">Excreted virulence factor EspC, type VII ESX diderm</fullName>
    </recommendedName>
</protein>
<name>A0A7Y9UN27_9ACTN</name>
<dbReference type="Proteomes" id="UP000544110">
    <property type="component" value="Unassembled WGS sequence"/>
</dbReference>
<accession>A0A7Y9UN27</accession>
<organism evidence="1 2">
    <name type="scientific">Nocardioides perillae</name>
    <dbReference type="NCBI Taxonomy" id="1119534"/>
    <lineage>
        <taxon>Bacteria</taxon>
        <taxon>Bacillati</taxon>
        <taxon>Actinomycetota</taxon>
        <taxon>Actinomycetes</taxon>
        <taxon>Propionibacteriales</taxon>
        <taxon>Nocardioidaceae</taxon>
        <taxon>Nocardioides</taxon>
    </lineage>
</organism>